<organism evidence="2 3">
    <name type="scientific">Lasiosphaeria hispida</name>
    <dbReference type="NCBI Taxonomy" id="260671"/>
    <lineage>
        <taxon>Eukaryota</taxon>
        <taxon>Fungi</taxon>
        <taxon>Dikarya</taxon>
        <taxon>Ascomycota</taxon>
        <taxon>Pezizomycotina</taxon>
        <taxon>Sordariomycetes</taxon>
        <taxon>Sordariomycetidae</taxon>
        <taxon>Sordariales</taxon>
        <taxon>Lasiosphaeriaceae</taxon>
        <taxon>Lasiosphaeria</taxon>
    </lineage>
</organism>
<gene>
    <name evidence="2" type="ORF">B0T25DRAFT_542449</name>
</gene>
<comment type="caution">
    <text evidence="2">The sequence shown here is derived from an EMBL/GenBank/DDBJ whole genome shotgun (WGS) entry which is preliminary data.</text>
</comment>
<accession>A0AAJ0HHS4</accession>
<dbReference type="CDD" id="cd05289">
    <property type="entry name" value="MDR_like_2"/>
    <property type="match status" value="1"/>
</dbReference>
<evidence type="ECO:0000313" key="3">
    <source>
        <dbReference type="Proteomes" id="UP001275084"/>
    </source>
</evidence>
<dbReference type="InterPro" id="IPR052585">
    <property type="entry name" value="Lipid_raft_assoc_Zn_ADH"/>
</dbReference>
<dbReference type="InterPro" id="IPR013154">
    <property type="entry name" value="ADH-like_N"/>
</dbReference>
<proteinExistence type="predicted"/>
<dbReference type="InterPro" id="IPR036291">
    <property type="entry name" value="NAD(P)-bd_dom_sf"/>
</dbReference>
<reference evidence="2" key="2">
    <citation type="submission" date="2023-06" db="EMBL/GenBank/DDBJ databases">
        <authorList>
            <consortium name="Lawrence Berkeley National Laboratory"/>
            <person name="Haridas S."/>
            <person name="Hensen N."/>
            <person name="Bonometti L."/>
            <person name="Westerberg I."/>
            <person name="Brannstrom I.O."/>
            <person name="Guillou S."/>
            <person name="Cros-Aarteil S."/>
            <person name="Calhoun S."/>
            <person name="Kuo A."/>
            <person name="Mondo S."/>
            <person name="Pangilinan J."/>
            <person name="Riley R."/>
            <person name="Labutti K."/>
            <person name="Andreopoulos B."/>
            <person name="Lipzen A."/>
            <person name="Chen C."/>
            <person name="Yanf M."/>
            <person name="Daum C."/>
            <person name="Ng V."/>
            <person name="Clum A."/>
            <person name="Steindorff A."/>
            <person name="Ohm R."/>
            <person name="Martin F."/>
            <person name="Silar P."/>
            <person name="Natvig D."/>
            <person name="Lalanne C."/>
            <person name="Gautier V."/>
            <person name="Ament-Velasquez S.L."/>
            <person name="Kruys A."/>
            <person name="Hutchinson M.I."/>
            <person name="Powell A.J."/>
            <person name="Barry K."/>
            <person name="Miller A.N."/>
            <person name="Grigoriev I.V."/>
            <person name="Debuchy R."/>
            <person name="Gladieux P."/>
            <person name="Thoren M.H."/>
            <person name="Johannesson H."/>
        </authorList>
    </citation>
    <scope>NUCLEOTIDE SEQUENCE</scope>
    <source>
        <strain evidence="2">CBS 955.72</strain>
    </source>
</reference>
<evidence type="ECO:0000313" key="2">
    <source>
        <dbReference type="EMBL" id="KAK3352647.1"/>
    </source>
</evidence>
<name>A0AAJ0HHS4_9PEZI</name>
<dbReference type="PANTHER" id="PTHR43482:SF4">
    <property type="entry name" value="ALCOHOL DEHYDROGENASE, PUTATIVE (AFU_ORTHOLOGUE AFUA_7G06260)-RELATED"/>
    <property type="match status" value="1"/>
</dbReference>
<dbReference type="EMBL" id="JAUIQD010000004">
    <property type="protein sequence ID" value="KAK3352647.1"/>
    <property type="molecule type" value="Genomic_DNA"/>
</dbReference>
<sequence>MKAVQILGERGHHQIAVTNLMARPVPRGHEVLIRVEAAGITADEVGWVEVYKTPTRIPGHDISGVVEQLGPDYTGTLSVGDAVFAMLHADRGQGQAEFAVTREDETAAKPATVSHAEAAALPIPVVTAWEALHRHAGLERGARVLVTGAAGAVGRMLVQLAALLFDAEVVALASARNHALLRGLGAAEVVDYSAADWEMHVGKVDAVFDTVGGAVLAKSWRTVKSGAVIVTVADPPPPWAFGKQVPEELQDHPGVRYVYFVLSTDSEALAKVAALIDEGKVKALPVAEFPVDEAVEAWELAAKRSRGGKVVIKFGSGA</sequence>
<dbReference type="Gene3D" id="3.40.50.720">
    <property type="entry name" value="NAD(P)-binding Rossmann-like Domain"/>
    <property type="match status" value="1"/>
</dbReference>
<feature type="domain" description="Enoyl reductase (ER)" evidence="1">
    <location>
        <begin position="11"/>
        <end position="312"/>
    </location>
</feature>
<reference evidence="2" key="1">
    <citation type="journal article" date="2023" name="Mol. Phylogenet. Evol.">
        <title>Genome-scale phylogeny and comparative genomics of the fungal order Sordariales.</title>
        <authorList>
            <person name="Hensen N."/>
            <person name="Bonometti L."/>
            <person name="Westerberg I."/>
            <person name="Brannstrom I.O."/>
            <person name="Guillou S."/>
            <person name="Cros-Aarteil S."/>
            <person name="Calhoun S."/>
            <person name="Haridas S."/>
            <person name="Kuo A."/>
            <person name="Mondo S."/>
            <person name="Pangilinan J."/>
            <person name="Riley R."/>
            <person name="LaButti K."/>
            <person name="Andreopoulos B."/>
            <person name="Lipzen A."/>
            <person name="Chen C."/>
            <person name="Yan M."/>
            <person name="Daum C."/>
            <person name="Ng V."/>
            <person name="Clum A."/>
            <person name="Steindorff A."/>
            <person name="Ohm R.A."/>
            <person name="Martin F."/>
            <person name="Silar P."/>
            <person name="Natvig D.O."/>
            <person name="Lalanne C."/>
            <person name="Gautier V."/>
            <person name="Ament-Velasquez S.L."/>
            <person name="Kruys A."/>
            <person name="Hutchinson M.I."/>
            <person name="Powell A.J."/>
            <person name="Barry K."/>
            <person name="Miller A.N."/>
            <person name="Grigoriev I.V."/>
            <person name="Debuchy R."/>
            <person name="Gladieux P."/>
            <person name="Hiltunen Thoren M."/>
            <person name="Johannesson H."/>
        </authorList>
    </citation>
    <scope>NUCLEOTIDE SEQUENCE</scope>
    <source>
        <strain evidence="2">CBS 955.72</strain>
    </source>
</reference>
<dbReference type="SMART" id="SM00829">
    <property type="entry name" value="PKS_ER"/>
    <property type="match status" value="1"/>
</dbReference>
<dbReference type="InterPro" id="IPR011032">
    <property type="entry name" value="GroES-like_sf"/>
</dbReference>
<dbReference type="InterPro" id="IPR020843">
    <property type="entry name" value="ER"/>
</dbReference>
<dbReference type="SUPFAM" id="SSF50129">
    <property type="entry name" value="GroES-like"/>
    <property type="match status" value="1"/>
</dbReference>
<dbReference type="AlphaFoldDB" id="A0AAJ0HHS4"/>
<keyword evidence="3" id="KW-1185">Reference proteome</keyword>
<dbReference type="Pfam" id="PF13602">
    <property type="entry name" value="ADH_zinc_N_2"/>
    <property type="match status" value="1"/>
</dbReference>
<dbReference type="Gene3D" id="3.90.180.10">
    <property type="entry name" value="Medium-chain alcohol dehydrogenases, catalytic domain"/>
    <property type="match status" value="1"/>
</dbReference>
<dbReference type="Proteomes" id="UP001275084">
    <property type="component" value="Unassembled WGS sequence"/>
</dbReference>
<dbReference type="SUPFAM" id="SSF51735">
    <property type="entry name" value="NAD(P)-binding Rossmann-fold domains"/>
    <property type="match status" value="1"/>
</dbReference>
<dbReference type="PANTHER" id="PTHR43482">
    <property type="entry name" value="PROTEIN AST1-RELATED"/>
    <property type="match status" value="1"/>
</dbReference>
<dbReference type="GO" id="GO:0016491">
    <property type="term" value="F:oxidoreductase activity"/>
    <property type="evidence" value="ECO:0007669"/>
    <property type="project" value="InterPro"/>
</dbReference>
<dbReference type="Pfam" id="PF08240">
    <property type="entry name" value="ADH_N"/>
    <property type="match status" value="1"/>
</dbReference>
<evidence type="ECO:0000259" key="1">
    <source>
        <dbReference type="SMART" id="SM00829"/>
    </source>
</evidence>
<protein>
    <submittedName>
        <fullName evidence="2">Zinc-containing alcohol dehydrogenase</fullName>
    </submittedName>
</protein>